<evidence type="ECO:0000256" key="2">
    <source>
        <dbReference type="SAM" id="SignalP"/>
    </source>
</evidence>
<keyword evidence="2" id="KW-0732">Signal</keyword>
<dbReference type="GO" id="GO:0006801">
    <property type="term" value="P:superoxide metabolic process"/>
    <property type="evidence" value="ECO:0007669"/>
    <property type="project" value="InterPro"/>
</dbReference>
<sequence length="183" mass="19129">MNKKFFFLLIALVSPSSSASALASPTQLASSTQVEIYELGGNGAKNPIGVIEIQENPAGLIFTPNLSSLPEGLHGFHVHENPSCDTKDGVIGAAAGGHYDPKNTNKHLGPYNINGHLGDLPALYVDMRGQATMSVLAPRIKKISEIKDRSLMVHIGGDNYADVPSPLGGGDARLACGVVKSGN</sequence>
<dbReference type="eggNOG" id="COG2032">
    <property type="taxonomic scope" value="Bacteria"/>
</dbReference>
<feature type="signal peptide" evidence="2">
    <location>
        <begin position="1"/>
        <end position="23"/>
    </location>
</feature>
<proteinExistence type="inferred from homology"/>
<evidence type="ECO:0000313" key="5">
    <source>
        <dbReference type="Proteomes" id="UP000011729"/>
    </source>
</evidence>
<name>M1PD74_BARAA</name>
<dbReference type="InterPro" id="IPR018152">
    <property type="entry name" value="SOD_Cu/Zn_BS"/>
</dbReference>
<protein>
    <submittedName>
        <fullName evidence="4">Cu/Zn superoxide dismutase</fullName>
    </submittedName>
</protein>
<dbReference type="HOGENOM" id="CLU_056632_7_1_5"/>
<dbReference type="NCBIfam" id="NF007628">
    <property type="entry name" value="PRK10290.1"/>
    <property type="match status" value="1"/>
</dbReference>
<evidence type="ECO:0000259" key="3">
    <source>
        <dbReference type="Pfam" id="PF00080"/>
    </source>
</evidence>
<feature type="domain" description="Superoxide dismutase copper/zinc binding" evidence="3">
    <location>
        <begin position="49"/>
        <end position="179"/>
    </location>
</feature>
<dbReference type="OrthoDB" id="5431326at2"/>
<keyword evidence="5" id="KW-1185">Reference proteome</keyword>
<evidence type="ECO:0000313" key="4">
    <source>
        <dbReference type="EMBL" id="AGF74536.1"/>
    </source>
</evidence>
<dbReference type="InterPro" id="IPR036423">
    <property type="entry name" value="SOD-like_Cu/Zn_dom_sf"/>
</dbReference>
<dbReference type="CDD" id="cd00305">
    <property type="entry name" value="Cu-Zn_Superoxide_Dismutase"/>
    <property type="match status" value="1"/>
</dbReference>
<comment type="similarity">
    <text evidence="1">Belongs to the Cu-Zn superoxide dismutase family.</text>
</comment>
<dbReference type="PATRIC" id="fig|1094489.3.peg.804"/>
<dbReference type="GO" id="GO:0005507">
    <property type="term" value="F:copper ion binding"/>
    <property type="evidence" value="ECO:0007669"/>
    <property type="project" value="InterPro"/>
</dbReference>
<dbReference type="PROSITE" id="PS00087">
    <property type="entry name" value="SOD_CU_ZN_1"/>
    <property type="match status" value="1"/>
</dbReference>
<dbReference type="EMBL" id="CP003123">
    <property type="protein sequence ID" value="AGF74536.1"/>
    <property type="molecule type" value="Genomic_DNA"/>
</dbReference>
<dbReference type="InterPro" id="IPR024134">
    <property type="entry name" value="SOD_Cu/Zn_/chaperone"/>
</dbReference>
<dbReference type="Pfam" id="PF00080">
    <property type="entry name" value="Sod_Cu"/>
    <property type="match status" value="1"/>
</dbReference>
<feature type="chain" id="PRO_5004016397" evidence="2">
    <location>
        <begin position="24"/>
        <end position="183"/>
    </location>
</feature>
<dbReference type="Gene3D" id="2.60.40.200">
    <property type="entry name" value="Superoxide dismutase, copper/zinc binding domain"/>
    <property type="match status" value="1"/>
</dbReference>
<evidence type="ECO:0000256" key="1">
    <source>
        <dbReference type="ARBA" id="ARBA00010457"/>
    </source>
</evidence>
<dbReference type="STRING" id="1094489.BAnh1_06570"/>
<dbReference type="AlphaFoldDB" id="M1PD74"/>
<dbReference type="Proteomes" id="UP000011729">
    <property type="component" value="Chromosome"/>
</dbReference>
<accession>M1PD74</accession>
<organism evidence="4 5">
    <name type="scientific">Bartonella australis (strain Aust/NH1)</name>
    <dbReference type="NCBI Taxonomy" id="1094489"/>
    <lineage>
        <taxon>Bacteria</taxon>
        <taxon>Pseudomonadati</taxon>
        <taxon>Pseudomonadota</taxon>
        <taxon>Alphaproteobacteria</taxon>
        <taxon>Hyphomicrobiales</taxon>
        <taxon>Bartonellaceae</taxon>
        <taxon>Bartonella</taxon>
    </lineage>
</organism>
<reference evidence="4 5" key="1">
    <citation type="journal article" date="2013" name="PLoS Genet.">
        <title>A gene transfer agent and a dynamic repertoire of secretion systems hold the keys to the explosive radiation of the emerging pathogen Bartonella.</title>
        <authorList>
            <person name="Guy L."/>
            <person name="Nystedt B."/>
            <person name="Toft C."/>
            <person name="Zaremba-Niedzwiedzka K."/>
            <person name="Berglund E.C."/>
            <person name="Granberg F."/>
            <person name="Naslund K."/>
            <person name="Eriksson A.S."/>
            <person name="Andersson S.G."/>
        </authorList>
    </citation>
    <scope>NUCLEOTIDE SEQUENCE [LARGE SCALE GENOMIC DNA]</scope>
    <source>
        <strain evidence="4 5">Aust/NH1</strain>
    </source>
</reference>
<dbReference type="RefSeq" id="WP_015398044.1">
    <property type="nucleotide sequence ID" value="NC_020300.1"/>
</dbReference>
<gene>
    <name evidence="4" type="primary">sodC</name>
    <name evidence="4" type="ordered locus">BAnh1_06570</name>
</gene>
<dbReference type="InterPro" id="IPR001424">
    <property type="entry name" value="SOD_Cu_Zn_dom"/>
</dbReference>
<dbReference type="KEGG" id="baus:BAnh1_06570"/>
<dbReference type="SUPFAM" id="SSF49329">
    <property type="entry name" value="Cu,Zn superoxide dismutase-like"/>
    <property type="match status" value="1"/>
</dbReference>
<dbReference type="PANTHER" id="PTHR10003">
    <property type="entry name" value="SUPEROXIDE DISMUTASE CU-ZN -RELATED"/>
    <property type="match status" value="1"/>
</dbReference>